<accession>A0A451GG28</accession>
<sequence length="113" mass="12312">MASLKALRDQAVADAERTQLALNSSGDQGVTPDMLKAFACKARERIRLDSGGYHRDHLRALAQRVEVADDEVRIMGSKSELLRTLVAASSVETAAFGVQSSVLKWRAVQESNL</sequence>
<dbReference type="OrthoDB" id="9791494at2"/>
<reference evidence="1 2" key="1">
    <citation type="journal article" date="2015" name="Int. J. Syst. Evol. Microbiol.">
        <title>Gemmobacter intermedius sp. nov., isolated from a white stork (Ciconia ciconia).</title>
        <authorList>
            <person name="Kampfer P."/>
            <person name="Jerzak L."/>
            <person name="Wilharm G."/>
            <person name="Golke J."/>
            <person name="Busse H.J."/>
            <person name="Glaeser S.P."/>
        </authorList>
    </citation>
    <scope>NUCLEOTIDE SEQUENCE [LARGE SCALE GENOMIC DNA]</scope>
    <source>
        <strain evidence="1 2">119/4</strain>
    </source>
</reference>
<dbReference type="AlphaFoldDB" id="A0A451GG28"/>
<dbReference type="EMBL" id="SBLC01000127">
    <property type="protein sequence ID" value="RWY33851.1"/>
    <property type="molecule type" value="Genomic_DNA"/>
</dbReference>
<proteinExistence type="predicted"/>
<organism evidence="1 2">
    <name type="scientific">Falsigemmobacter intermedius</name>
    <dbReference type="NCBI Taxonomy" id="1553448"/>
    <lineage>
        <taxon>Bacteria</taxon>
        <taxon>Pseudomonadati</taxon>
        <taxon>Pseudomonadota</taxon>
        <taxon>Alphaproteobacteria</taxon>
        <taxon>Rhodobacterales</taxon>
        <taxon>Paracoccaceae</taxon>
        <taxon>Falsigemmobacter</taxon>
    </lineage>
</organism>
<evidence type="ECO:0000313" key="1">
    <source>
        <dbReference type="EMBL" id="RWY33851.1"/>
    </source>
</evidence>
<dbReference type="RefSeq" id="WP_128491082.1">
    <property type="nucleotide sequence ID" value="NZ_JBHLXB010000065.1"/>
</dbReference>
<dbReference type="Proteomes" id="UP000287168">
    <property type="component" value="Unassembled WGS sequence"/>
</dbReference>
<protein>
    <submittedName>
        <fullName evidence="1">Uncharacterized protein</fullName>
    </submittedName>
</protein>
<gene>
    <name evidence="1" type="ORF">EP867_19515</name>
</gene>
<name>A0A451GG28_9RHOB</name>
<keyword evidence="2" id="KW-1185">Reference proteome</keyword>
<evidence type="ECO:0000313" key="2">
    <source>
        <dbReference type="Proteomes" id="UP000287168"/>
    </source>
</evidence>
<comment type="caution">
    <text evidence="1">The sequence shown here is derived from an EMBL/GenBank/DDBJ whole genome shotgun (WGS) entry which is preliminary data.</text>
</comment>